<dbReference type="SMART" id="SM00388">
    <property type="entry name" value="HisKA"/>
    <property type="match status" value="1"/>
</dbReference>
<dbReference type="Pfam" id="PF00072">
    <property type="entry name" value="Response_reg"/>
    <property type="match status" value="1"/>
</dbReference>
<keyword evidence="8 19" id="KW-0812">Transmembrane</keyword>
<dbReference type="PRINTS" id="PR00344">
    <property type="entry name" value="BCTRLSENSOR"/>
</dbReference>
<dbReference type="InterPro" id="IPR004358">
    <property type="entry name" value="Sig_transdc_His_kin-like_C"/>
</dbReference>
<dbReference type="PANTHER" id="PTHR43047:SF72">
    <property type="entry name" value="OSMOSENSING HISTIDINE PROTEIN KINASE SLN1"/>
    <property type="match status" value="1"/>
</dbReference>
<feature type="coiled-coil region" evidence="18">
    <location>
        <begin position="1112"/>
        <end position="1139"/>
    </location>
</feature>
<evidence type="ECO:0000256" key="16">
    <source>
        <dbReference type="PROSITE-ProRule" id="PRU00110"/>
    </source>
</evidence>
<dbReference type="CDD" id="cd00088">
    <property type="entry name" value="HPT"/>
    <property type="match status" value="1"/>
</dbReference>
<evidence type="ECO:0000313" key="24">
    <source>
        <dbReference type="Proteomes" id="UP000381260"/>
    </source>
</evidence>
<evidence type="ECO:0000256" key="4">
    <source>
        <dbReference type="ARBA" id="ARBA00022475"/>
    </source>
</evidence>
<keyword evidence="10" id="KW-0547">Nucleotide-binding</keyword>
<dbReference type="AlphaFoldDB" id="A0A5Q2V9B2"/>
<feature type="domain" description="Histidine kinase" evidence="20">
    <location>
        <begin position="721"/>
        <end position="942"/>
    </location>
</feature>
<dbReference type="SUPFAM" id="SSF52172">
    <property type="entry name" value="CheY-like"/>
    <property type="match status" value="1"/>
</dbReference>
<keyword evidence="9" id="KW-0732">Signal</keyword>
<keyword evidence="15 19" id="KW-0472">Membrane</keyword>
<evidence type="ECO:0000256" key="14">
    <source>
        <dbReference type="ARBA" id="ARBA00023012"/>
    </source>
</evidence>
<keyword evidence="18" id="KW-0175">Coiled coil</keyword>
<dbReference type="Gene3D" id="1.10.287.130">
    <property type="match status" value="1"/>
</dbReference>
<feature type="modified residue" description="4-aspartylphosphate" evidence="17">
    <location>
        <position position="1013"/>
    </location>
</feature>
<dbReference type="Gene3D" id="3.40.190.10">
    <property type="entry name" value="Periplasmic binding protein-like II"/>
    <property type="match status" value="4"/>
</dbReference>
<dbReference type="CDD" id="cd13707">
    <property type="entry name" value="PBP2_BvgS_D2"/>
    <property type="match status" value="1"/>
</dbReference>
<evidence type="ECO:0000256" key="8">
    <source>
        <dbReference type="ARBA" id="ARBA00022692"/>
    </source>
</evidence>
<dbReference type="InterPro" id="IPR003594">
    <property type="entry name" value="HATPase_dom"/>
</dbReference>
<feature type="domain" description="Response regulatory" evidence="21">
    <location>
        <begin position="964"/>
        <end position="1083"/>
    </location>
</feature>
<dbReference type="PROSITE" id="PS50110">
    <property type="entry name" value="RESPONSE_REGULATORY"/>
    <property type="match status" value="1"/>
</dbReference>
<dbReference type="InterPro" id="IPR008207">
    <property type="entry name" value="Sig_transdc_His_kin_Hpt_dom"/>
</dbReference>
<sequence>MGWRIFFTIKIVAAMMNKLILILLLFCSSVIAEVNQTFREINLDSRSQVQLPEPGLKGGDWQWLRQKRMLIYGTAAPNYPPYDITTGLQDYGGINADYLGIIGYNLNIQVRVRYYESYQLLMQALAKGEVDLIANASDEDKQKYGLLLTHPYINASPALVERTDSLLHGTPIRRVGIESLYRNRKALIGRFPDGSTQVYDSSRRALEALSFNNLDAFIGDAISARYLINQANLNNLRLQLLPQEEVSGFSFGVDKSNSRLQRILNLVLEALPDSAMVAIQSRWSGGVPMASDGKHLLFTSLERKWIEDNPRVRVVVNDDFAPLNFFDEQGYFHGLTADVLEAIAARTGLKFDVIRASSLQQSLDEVKSGKADVVAGVTLDAVWPNGLLTTRSYLFNSWVLVGHEAQKSDLQPQRIALVRGHPLDAFLRQHFPQSRIVPVATPYDGIKALTNDHADVLVLPMISADFLLSHGSQPGLQILRGLDSEPARFVMGVSGSEYPLATILDKALLNIPPEDIHAMTRNWYNNAYLMNGESTEGALLPQYYRPLLLALVILLLFVLVILVFYRRRSRHRLLALRNEMASHQQKLLDAVPLPIYLTDLKEKITSANVRFYQALGLVPPAAVGNSLENFQLSLSGAEDIALNLNEQDPHALLITRQLAFGEQPHILQQWSTLLMAEEGHCVSKVGGWFDVTEREQLIVQLQQAKELADRANRAKTTFLATMSHEIRTPLNAIIGMLELVLRQQQRGGETNIELLNIAHSSAHSLLALIGDILDISRIESERLVLHPERADLRQLIESVAILFDGVARQKGLGFKLDIDAEIAGDILIDPVRFKQVISNLVSNAIKFTERGTITLSALVDAISDERLEMRIRVIDTGKGIEKTAQALLFQPFSQEQNMAGSHGAGLGLYICRTLVTMMRGSITLVSEPEIGTEVTVSLSIPRLMAVVPRSMAASPPAVERPGLRILVVEDHRAGRLLLTQQLRFLGHHPIPVEDGVQALKAMERQPVDLVITDCHMPNMDGYDFTRRLRLNERERGLSAVSIWGLTADAQGSAREACLQAGMDDCLFKPVNLQALTEKLRPLSATPGHTGKEPWIFDPATLPAELRAAGVFAEFAETLIESLKEDGERLNAQRDNLSADNGQIAEVAHKLLGAARLVNADRLAEACRELMTSTTDENMAAVLQVADELVAALQQSLPSTAARTTNE</sequence>
<organism evidence="23 24">
    <name type="scientific">Serratia proteamaculans</name>
    <dbReference type="NCBI Taxonomy" id="28151"/>
    <lineage>
        <taxon>Bacteria</taxon>
        <taxon>Pseudomonadati</taxon>
        <taxon>Pseudomonadota</taxon>
        <taxon>Gammaproteobacteria</taxon>
        <taxon>Enterobacterales</taxon>
        <taxon>Yersiniaceae</taxon>
        <taxon>Serratia</taxon>
    </lineage>
</organism>
<dbReference type="GO" id="GO:0000155">
    <property type="term" value="F:phosphorelay sensor kinase activity"/>
    <property type="evidence" value="ECO:0007669"/>
    <property type="project" value="InterPro"/>
</dbReference>
<reference evidence="23 24" key="1">
    <citation type="submission" date="2019-11" db="EMBL/GenBank/DDBJ databases">
        <title>The Phosphoenolpyruvate Phosphotransferase System Regulates Serratia proteamaculans 336X Biofilm Formation and Wheat Roots colonization.</title>
        <authorList>
            <person name="Liu F."/>
        </authorList>
    </citation>
    <scope>NUCLEOTIDE SEQUENCE [LARGE SCALE GENOMIC DNA]</scope>
    <source>
        <strain evidence="23 24">336X</strain>
    </source>
</reference>
<dbReference type="Pfam" id="PF00497">
    <property type="entry name" value="SBP_bac_3"/>
    <property type="match status" value="2"/>
</dbReference>
<keyword evidence="6 17" id="KW-0597">Phosphoprotein</keyword>
<evidence type="ECO:0000256" key="17">
    <source>
        <dbReference type="PROSITE-ProRule" id="PRU00169"/>
    </source>
</evidence>
<comment type="subcellular location">
    <subcellularLocation>
        <location evidence="2">Cell inner membrane</location>
        <topology evidence="2">Multi-pass membrane protein</topology>
    </subcellularLocation>
</comment>
<dbReference type="PROSITE" id="PS50894">
    <property type="entry name" value="HPT"/>
    <property type="match status" value="1"/>
</dbReference>
<dbReference type="InterPro" id="IPR003661">
    <property type="entry name" value="HisK_dim/P_dom"/>
</dbReference>
<dbReference type="GO" id="GO:0005524">
    <property type="term" value="F:ATP binding"/>
    <property type="evidence" value="ECO:0007669"/>
    <property type="project" value="UniProtKB-KW"/>
</dbReference>
<dbReference type="PROSITE" id="PS50109">
    <property type="entry name" value="HIS_KIN"/>
    <property type="match status" value="1"/>
</dbReference>
<dbReference type="InterPro" id="IPR049870">
    <property type="entry name" value="BvgS-like_periplasmic1"/>
</dbReference>
<evidence type="ECO:0000256" key="7">
    <source>
        <dbReference type="ARBA" id="ARBA00022679"/>
    </source>
</evidence>
<dbReference type="EC" id="2.7.13.3" evidence="3"/>
<accession>A0A5Q2V9B2</accession>
<dbReference type="CDD" id="cd16922">
    <property type="entry name" value="HATPase_EvgS-ArcB-TorS-like"/>
    <property type="match status" value="1"/>
</dbReference>
<evidence type="ECO:0000256" key="2">
    <source>
        <dbReference type="ARBA" id="ARBA00004429"/>
    </source>
</evidence>
<dbReference type="InterPro" id="IPR036641">
    <property type="entry name" value="HPT_dom_sf"/>
</dbReference>
<evidence type="ECO:0000259" key="20">
    <source>
        <dbReference type="PROSITE" id="PS50109"/>
    </source>
</evidence>
<dbReference type="Pfam" id="PF02518">
    <property type="entry name" value="HATPase_c"/>
    <property type="match status" value="1"/>
</dbReference>
<keyword evidence="7" id="KW-0808">Transferase</keyword>
<keyword evidence="12" id="KW-0067">ATP-binding</keyword>
<keyword evidence="14" id="KW-0902">Two-component regulatory system</keyword>
<evidence type="ECO:0000256" key="19">
    <source>
        <dbReference type="SAM" id="Phobius"/>
    </source>
</evidence>
<dbReference type="SUPFAM" id="SSF47226">
    <property type="entry name" value="Histidine-containing phosphotransfer domain, HPT domain"/>
    <property type="match status" value="1"/>
</dbReference>
<name>A0A5Q2V9B2_SERPR</name>
<protein>
    <recommendedName>
        <fullName evidence="3">histidine kinase</fullName>
        <ecNumber evidence="3">2.7.13.3</ecNumber>
    </recommendedName>
</protein>
<dbReference type="SUPFAM" id="SSF47384">
    <property type="entry name" value="Homodimeric domain of signal transducing histidine kinase"/>
    <property type="match status" value="1"/>
</dbReference>
<keyword evidence="13 19" id="KW-1133">Transmembrane helix</keyword>
<dbReference type="PANTHER" id="PTHR43047">
    <property type="entry name" value="TWO-COMPONENT HISTIDINE PROTEIN KINASE"/>
    <property type="match status" value="1"/>
</dbReference>
<gene>
    <name evidence="23" type="ORF">GHV41_15150</name>
</gene>
<evidence type="ECO:0000256" key="6">
    <source>
        <dbReference type="ARBA" id="ARBA00022553"/>
    </source>
</evidence>
<evidence type="ECO:0000256" key="18">
    <source>
        <dbReference type="SAM" id="Coils"/>
    </source>
</evidence>
<feature type="transmembrane region" description="Helical" evidence="19">
    <location>
        <begin position="543"/>
        <end position="565"/>
    </location>
</feature>
<dbReference type="SUPFAM" id="SSF53850">
    <property type="entry name" value="Periplasmic binding protein-like II"/>
    <property type="match status" value="2"/>
</dbReference>
<dbReference type="SMART" id="SM00062">
    <property type="entry name" value="PBPb"/>
    <property type="match status" value="2"/>
</dbReference>
<dbReference type="SMART" id="SM00448">
    <property type="entry name" value="REC"/>
    <property type="match status" value="1"/>
</dbReference>
<dbReference type="CDD" id="cd00082">
    <property type="entry name" value="HisKA"/>
    <property type="match status" value="1"/>
</dbReference>
<feature type="domain" description="HPt" evidence="22">
    <location>
        <begin position="1107"/>
        <end position="1199"/>
    </location>
</feature>
<dbReference type="GO" id="GO:0005886">
    <property type="term" value="C:plasma membrane"/>
    <property type="evidence" value="ECO:0007669"/>
    <property type="project" value="UniProtKB-SubCell"/>
</dbReference>
<dbReference type="CDD" id="cd13705">
    <property type="entry name" value="PBP2_BvgS_D1"/>
    <property type="match status" value="1"/>
</dbReference>
<comment type="catalytic activity">
    <reaction evidence="1">
        <text>ATP + protein L-histidine = ADP + protein N-phospho-L-histidine.</text>
        <dbReference type="EC" id="2.7.13.3"/>
    </reaction>
</comment>
<dbReference type="InterPro" id="IPR001638">
    <property type="entry name" value="Solute-binding_3/MltF_N"/>
</dbReference>
<evidence type="ECO:0000313" key="23">
    <source>
        <dbReference type="EMBL" id="QGH62077.1"/>
    </source>
</evidence>
<dbReference type="Pfam" id="PF01627">
    <property type="entry name" value="Hpt"/>
    <property type="match status" value="1"/>
</dbReference>
<dbReference type="Gene3D" id="1.20.120.160">
    <property type="entry name" value="HPT domain"/>
    <property type="match status" value="1"/>
</dbReference>
<evidence type="ECO:0000256" key="1">
    <source>
        <dbReference type="ARBA" id="ARBA00000085"/>
    </source>
</evidence>
<keyword evidence="5" id="KW-0997">Cell inner membrane</keyword>
<evidence type="ECO:0000256" key="10">
    <source>
        <dbReference type="ARBA" id="ARBA00022741"/>
    </source>
</evidence>
<dbReference type="InterPro" id="IPR005467">
    <property type="entry name" value="His_kinase_dom"/>
</dbReference>
<dbReference type="InterPro" id="IPR001789">
    <property type="entry name" value="Sig_transdc_resp-reg_receiver"/>
</dbReference>
<dbReference type="Gene3D" id="3.30.565.10">
    <property type="entry name" value="Histidine kinase-like ATPase, C-terminal domain"/>
    <property type="match status" value="1"/>
</dbReference>
<dbReference type="SUPFAM" id="SSF55874">
    <property type="entry name" value="ATPase domain of HSP90 chaperone/DNA topoisomerase II/histidine kinase"/>
    <property type="match status" value="1"/>
</dbReference>
<dbReference type="Proteomes" id="UP000381260">
    <property type="component" value="Chromosome"/>
</dbReference>
<dbReference type="InterPro" id="IPR049871">
    <property type="entry name" value="BvgS-like_periplasmic2"/>
</dbReference>
<evidence type="ECO:0000256" key="11">
    <source>
        <dbReference type="ARBA" id="ARBA00022777"/>
    </source>
</evidence>
<dbReference type="InterPro" id="IPR011006">
    <property type="entry name" value="CheY-like_superfamily"/>
</dbReference>
<proteinExistence type="predicted"/>
<evidence type="ECO:0000256" key="9">
    <source>
        <dbReference type="ARBA" id="ARBA00022729"/>
    </source>
</evidence>
<feature type="modified residue" description="Phosphohistidine" evidence="16">
    <location>
        <position position="1148"/>
    </location>
</feature>
<dbReference type="GO" id="GO:0009927">
    <property type="term" value="F:histidine phosphotransfer kinase activity"/>
    <property type="evidence" value="ECO:0007669"/>
    <property type="project" value="TreeGrafter"/>
</dbReference>
<dbReference type="InterPro" id="IPR036890">
    <property type="entry name" value="HATPase_C_sf"/>
</dbReference>
<dbReference type="Pfam" id="PF00512">
    <property type="entry name" value="HisKA"/>
    <property type="match status" value="1"/>
</dbReference>
<evidence type="ECO:0000256" key="5">
    <source>
        <dbReference type="ARBA" id="ARBA00022519"/>
    </source>
</evidence>
<dbReference type="Gene3D" id="3.40.50.2300">
    <property type="match status" value="1"/>
</dbReference>
<evidence type="ECO:0000256" key="15">
    <source>
        <dbReference type="ARBA" id="ARBA00023136"/>
    </source>
</evidence>
<dbReference type="FunFam" id="3.30.565.10:FF:000010">
    <property type="entry name" value="Sensor histidine kinase RcsC"/>
    <property type="match status" value="1"/>
</dbReference>
<evidence type="ECO:0000259" key="21">
    <source>
        <dbReference type="PROSITE" id="PS50110"/>
    </source>
</evidence>
<dbReference type="CDD" id="cd17546">
    <property type="entry name" value="REC_hyHK_CKI1_RcsC-like"/>
    <property type="match status" value="1"/>
</dbReference>
<keyword evidence="4" id="KW-1003">Cell membrane</keyword>
<evidence type="ECO:0000259" key="22">
    <source>
        <dbReference type="PROSITE" id="PS50894"/>
    </source>
</evidence>
<dbReference type="SMART" id="SM00387">
    <property type="entry name" value="HATPase_c"/>
    <property type="match status" value="1"/>
</dbReference>
<evidence type="ECO:0000256" key="12">
    <source>
        <dbReference type="ARBA" id="ARBA00022840"/>
    </source>
</evidence>
<keyword evidence="11" id="KW-0418">Kinase</keyword>
<dbReference type="InterPro" id="IPR036097">
    <property type="entry name" value="HisK_dim/P_sf"/>
</dbReference>
<dbReference type="EMBL" id="CP045913">
    <property type="protein sequence ID" value="QGH62077.1"/>
    <property type="molecule type" value="Genomic_DNA"/>
</dbReference>
<evidence type="ECO:0000256" key="13">
    <source>
        <dbReference type="ARBA" id="ARBA00022989"/>
    </source>
</evidence>
<evidence type="ECO:0000256" key="3">
    <source>
        <dbReference type="ARBA" id="ARBA00012438"/>
    </source>
</evidence>